<name>A0AAE1XSI9_9LAMI</name>
<sequence length="228" mass="25547">MIAVNPNIGSKSTGKKALVSRVDEQRSVGASLNPGNAFDDVNIASSDILIKGPTAHASTGNNEQAILINQVAQMGSSNQYITHPTEGSSLSHMEPFPFAQVSHTPRMHGARRLKPRDLIVGSSGWCMGFGTKVRIMEDGAGAWDVSLVRLIFPPSEVECILVFPIWDQSEEDWLIWHFDKRARFRFPNKSELWLIRLGLYYRIMKKGLRAHHLYQVFRDAVPRLLAHS</sequence>
<gene>
    <name evidence="2" type="ORF">Salat_2504300</name>
</gene>
<evidence type="ECO:0000313" key="3">
    <source>
        <dbReference type="Proteomes" id="UP001293254"/>
    </source>
</evidence>
<dbReference type="AlphaFoldDB" id="A0AAE1XSI9"/>
<organism evidence="2 3">
    <name type="scientific">Sesamum alatum</name>
    <dbReference type="NCBI Taxonomy" id="300844"/>
    <lineage>
        <taxon>Eukaryota</taxon>
        <taxon>Viridiplantae</taxon>
        <taxon>Streptophyta</taxon>
        <taxon>Embryophyta</taxon>
        <taxon>Tracheophyta</taxon>
        <taxon>Spermatophyta</taxon>
        <taxon>Magnoliopsida</taxon>
        <taxon>eudicotyledons</taxon>
        <taxon>Gunneridae</taxon>
        <taxon>Pentapetalae</taxon>
        <taxon>asterids</taxon>
        <taxon>lamiids</taxon>
        <taxon>Lamiales</taxon>
        <taxon>Pedaliaceae</taxon>
        <taxon>Sesamum</taxon>
    </lineage>
</organism>
<reference evidence="2" key="1">
    <citation type="submission" date="2020-06" db="EMBL/GenBank/DDBJ databases">
        <authorList>
            <person name="Li T."/>
            <person name="Hu X."/>
            <person name="Zhang T."/>
            <person name="Song X."/>
            <person name="Zhang H."/>
            <person name="Dai N."/>
            <person name="Sheng W."/>
            <person name="Hou X."/>
            <person name="Wei L."/>
        </authorList>
    </citation>
    <scope>NUCLEOTIDE SEQUENCE</scope>
    <source>
        <strain evidence="2">3651</strain>
        <tissue evidence="2">Leaf</tissue>
    </source>
</reference>
<reference evidence="2" key="2">
    <citation type="journal article" date="2024" name="Plant">
        <title>Genomic evolution and insights into agronomic trait innovations of Sesamum species.</title>
        <authorList>
            <person name="Miao H."/>
            <person name="Wang L."/>
            <person name="Qu L."/>
            <person name="Liu H."/>
            <person name="Sun Y."/>
            <person name="Le M."/>
            <person name="Wang Q."/>
            <person name="Wei S."/>
            <person name="Zheng Y."/>
            <person name="Lin W."/>
            <person name="Duan Y."/>
            <person name="Cao H."/>
            <person name="Xiong S."/>
            <person name="Wang X."/>
            <person name="Wei L."/>
            <person name="Li C."/>
            <person name="Ma Q."/>
            <person name="Ju M."/>
            <person name="Zhao R."/>
            <person name="Li G."/>
            <person name="Mu C."/>
            <person name="Tian Q."/>
            <person name="Mei H."/>
            <person name="Zhang T."/>
            <person name="Gao T."/>
            <person name="Zhang H."/>
        </authorList>
    </citation>
    <scope>NUCLEOTIDE SEQUENCE</scope>
    <source>
        <strain evidence="2">3651</strain>
    </source>
</reference>
<evidence type="ECO:0000313" key="2">
    <source>
        <dbReference type="EMBL" id="KAK4416788.1"/>
    </source>
</evidence>
<proteinExistence type="predicted"/>
<feature type="region of interest" description="Disordered" evidence="1">
    <location>
        <begin position="1"/>
        <end position="20"/>
    </location>
</feature>
<keyword evidence="3" id="KW-1185">Reference proteome</keyword>
<comment type="caution">
    <text evidence="2">The sequence shown here is derived from an EMBL/GenBank/DDBJ whole genome shotgun (WGS) entry which is preliminary data.</text>
</comment>
<accession>A0AAE1XSI9</accession>
<dbReference type="EMBL" id="JACGWO010000010">
    <property type="protein sequence ID" value="KAK4416788.1"/>
    <property type="molecule type" value="Genomic_DNA"/>
</dbReference>
<evidence type="ECO:0000256" key="1">
    <source>
        <dbReference type="SAM" id="MobiDB-lite"/>
    </source>
</evidence>
<protein>
    <submittedName>
        <fullName evidence="2">Uncharacterized protein</fullName>
    </submittedName>
</protein>
<dbReference type="Proteomes" id="UP001293254">
    <property type="component" value="Unassembled WGS sequence"/>
</dbReference>